<dbReference type="GO" id="GO:0006691">
    <property type="term" value="P:leukotriene metabolic process"/>
    <property type="evidence" value="ECO:0007669"/>
    <property type="project" value="UniProtKB-ARBA"/>
</dbReference>
<dbReference type="InterPro" id="IPR001129">
    <property type="entry name" value="Membr-assoc_MAPEG"/>
</dbReference>
<keyword evidence="2 5" id="KW-0812">Transmembrane</keyword>
<feature type="transmembrane region" description="Helical" evidence="5">
    <location>
        <begin position="103"/>
        <end position="128"/>
    </location>
</feature>
<sequence>MSQIIATISVPSSYGYVVLVAASSTFVIMWKAIQLANALVVLSSAAEDGEIEVRISVGTDRKAVGKARKKYNIQYPTMYSPDNVQFNCVQRAHQNTLENYPQFLTLLLLGGLEWPIVSAVGGAVWLLGRIVYAQGYYTGVRFASVSGTSILLHLSLSVIAPISLNCQTFDIPSHLRTSSTPSFQLFLGLPLEAKNRMRGSFGYLGFFALLGGTIRFGLRLLGLNCGPARVEAREQDCVTCPLAPHTAGPEFKSVR</sequence>
<dbReference type="InterPro" id="IPR023352">
    <property type="entry name" value="MAPEG-like_dom_sf"/>
</dbReference>
<dbReference type="GO" id="GO:0005635">
    <property type="term" value="C:nuclear envelope"/>
    <property type="evidence" value="ECO:0007669"/>
    <property type="project" value="TreeGrafter"/>
</dbReference>
<evidence type="ECO:0000313" key="6">
    <source>
        <dbReference type="EMBL" id="CAD7454260.1"/>
    </source>
</evidence>
<evidence type="ECO:0000256" key="4">
    <source>
        <dbReference type="ARBA" id="ARBA00023136"/>
    </source>
</evidence>
<dbReference type="Pfam" id="PF01124">
    <property type="entry name" value="MAPEG"/>
    <property type="match status" value="1"/>
</dbReference>
<dbReference type="AlphaFoldDB" id="A0A7R9ICQ3"/>
<feature type="transmembrane region" description="Helical" evidence="5">
    <location>
        <begin position="200"/>
        <end position="218"/>
    </location>
</feature>
<evidence type="ECO:0000256" key="5">
    <source>
        <dbReference type="SAM" id="Phobius"/>
    </source>
</evidence>
<reference evidence="6" key="1">
    <citation type="submission" date="2020-11" db="EMBL/GenBank/DDBJ databases">
        <authorList>
            <person name="Tran Van P."/>
        </authorList>
    </citation>
    <scope>NUCLEOTIDE SEQUENCE</scope>
</reference>
<name>A0A7R9ICQ3_9NEOP</name>
<dbReference type="GO" id="GO:0005783">
    <property type="term" value="C:endoplasmic reticulum"/>
    <property type="evidence" value="ECO:0007669"/>
    <property type="project" value="TreeGrafter"/>
</dbReference>
<protein>
    <recommendedName>
        <fullName evidence="7">Microsomal glutathione S-transferase 3</fullName>
    </recommendedName>
</protein>
<organism evidence="6">
    <name type="scientific">Timema tahoe</name>
    <dbReference type="NCBI Taxonomy" id="61484"/>
    <lineage>
        <taxon>Eukaryota</taxon>
        <taxon>Metazoa</taxon>
        <taxon>Ecdysozoa</taxon>
        <taxon>Arthropoda</taxon>
        <taxon>Hexapoda</taxon>
        <taxon>Insecta</taxon>
        <taxon>Pterygota</taxon>
        <taxon>Neoptera</taxon>
        <taxon>Polyneoptera</taxon>
        <taxon>Phasmatodea</taxon>
        <taxon>Timematodea</taxon>
        <taxon>Timematoidea</taxon>
        <taxon>Timematidae</taxon>
        <taxon>Timema</taxon>
    </lineage>
</organism>
<dbReference type="GO" id="GO:0004602">
    <property type="term" value="F:glutathione peroxidase activity"/>
    <property type="evidence" value="ECO:0007669"/>
    <property type="project" value="TreeGrafter"/>
</dbReference>
<keyword evidence="4 5" id="KW-0472">Membrane</keyword>
<dbReference type="GO" id="GO:0016020">
    <property type="term" value="C:membrane"/>
    <property type="evidence" value="ECO:0007669"/>
    <property type="project" value="UniProtKB-SubCell"/>
</dbReference>
<feature type="transmembrane region" description="Helical" evidence="5">
    <location>
        <begin position="12"/>
        <end position="33"/>
    </location>
</feature>
<dbReference type="Gene3D" id="1.20.120.550">
    <property type="entry name" value="Membrane associated eicosanoid/glutathione metabolism-like domain"/>
    <property type="match status" value="1"/>
</dbReference>
<dbReference type="PANTHER" id="PTHR10250">
    <property type="entry name" value="MICROSOMAL GLUTATHIONE S-TRANSFERASE"/>
    <property type="match status" value="1"/>
</dbReference>
<dbReference type="EMBL" id="OE000551">
    <property type="protein sequence ID" value="CAD7454260.1"/>
    <property type="molecule type" value="Genomic_DNA"/>
</dbReference>
<dbReference type="PANTHER" id="PTHR10250:SF26">
    <property type="entry name" value="GLUTATHIONE S-TRANSFERASE 3, MITOCHONDRIAL"/>
    <property type="match status" value="1"/>
</dbReference>
<evidence type="ECO:0000256" key="3">
    <source>
        <dbReference type="ARBA" id="ARBA00022989"/>
    </source>
</evidence>
<keyword evidence="3 5" id="KW-1133">Transmembrane helix</keyword>
<comment type="subcellular location">
    <subcellularLocation>
        <location evidence="1">Membrane</location>
        <topology evidence="1">Multi-pass membrane protein</topology>
    </subcellularLocation>
</comment>
<proteinExistence type="predicted"/>
<gene>
    <name evidence="6" type="ORF">TTEB3V08_LOCUS2373</name>
</gene>
<evidence type="ECO:0000256" key="1">
    <source>
        <dbReference type="ARBA" id="ARBA00004141"/>
    </source>
</evidence>
<dbReference type="InterPro" id="IPR050997">
    <property type="entry name" value="MAPEG"/>
</dbReference>
<evidence type="ECO:0000256" key="2">
    <source>
        <dbReference type="ARBA" id="ARBA00022692"/>
    </source>
</evidence>
<feature type="transmembrane region" description="Helical" evidence="5">
    <location>
        <begin position="140"/>
        <end position="164"/>
    </location>
</feature>
<accession>A0A7R9ICQ3</accession>
<dbReference type="GO" id="GO:0004364">
    <property type="term" value="F:glutathione transferase activity"/>
    <property type="evidence" value="ECO:0007669"/>
    <property type="project" value="TreeGrafter"/>
</dbReference>
<evidence type="ECO:0008006" key="7">
    <source>
        <dbReference type="Google" id="ProtNLM"/>
    </source>
</evidence>
<dbReference type="SUPFAM" id="SSF161084">
    <property type="entry name" value="MAPEG domain-like"/>
    <property type="match status" value="1"/>
</dbReference>